<dbReference type="InterPro" id="IPR027417">
    <property type="entry name" value="P-loop_NTPase"/>
</dbReference>
<evidence type="ECO:0000256" key="6">
    <source>
        <dbReference type="ARBA" id="ARBA00023242"/>
    </source>
</evidence>
<dbReference type="Pfam" id="PF09382">
    <property type="entry name" value="RQC"/>
    <property type="match status" value="1"/>
</dbReference>
<evidence type="ECO:0000313" key="15">
    <source>
        <dbReference type="WBParaSite" id="SRAE_1000084600.1"/>
    </source>
</evidence>
<feature type="region of interest" description="Disordered" evidence="10">
    <location>
        <begin position="40"/>
        <end position="70"/>
    </location>
</feature>
<feature type="compositionally biased region" description="Basic and acidic residues" evidence="10">
    <location>
        <begin position="40"/>
        <end position="56"/>
    </location>
</feature>
<keyword evidence="14" id="KW-1185">Reference proteome</keyword>
<dbReference type="PANTHER" id="PTHR13710:SF153">
    <property type="entry name" value="RECQ-LIKE DNA HELICASE BLM"/>
    <property type="match status" value="1"/>
</dbReference>
<dbReference type="InterPro" id="IPR036390">
    <property type="entry name" value="WH_DNA-bd_sf"/>
</dbReference>
<proteinExistence type="inferred from homology"/>
<dbReference type="SMART" id="SM00490">
    <property type="entry name" value="HELICc"/>
    <property type="match status" value="1"/>
</dbReference>
<evidence type="ECO:0000259" key="12">
    <source>
        <dbReference type="PROSITE" id="PS51194"/>
    </source>
</evidence>
<evidence type="ECO:0000256" key="10">
    <source>
        <dbReference type="SAM" id="MobiDB-lite"/>
    </source>
</evidence>
<evidence type="ECO:0000256" key="7">
    <source>
        <dbReference type="ARBA" id="ARBA00034617"/>
    </source>
</evidence>
<dbReference type="AlphaFoldDB" id="A0A090KYR3"/>
<feature type="domain" description="Helicase ATP-binding" evidence="11">
    <location>
        <begin position="229"/>
        <end position="406"/>
    </location>
</feature>
<dbReference type="GO" id="GO:0005634">
    <property type="term" value="C:nucleus"/>
    <property type="evidence" value="ECO:0007669"/>
    <property type="project" value="TreeGrafter"/>
</dbReference>
<dbReference type="GO" id="GO:0003677">
    <property type="term" value="F:DNA binding"/>
    <property type="evidence" value="ECO:0007669"/>
    <property type="project" value="UniProtKB-KW"/>
</dbReference>
<dbReference type="GO" id="GO:0005524">
    <property type="term" value="F:ATP binding"/>
    <property type="evidence" value="ECO:0007669"/>
    <property type="project" value="UniProtKB-KW"/>
</dbReference>
<name>A0A090KYR3_STRRB</name>
<dbReference type="InterPro" id="IPR014001">
    <property type="entry name" value="Helicase_ATP-bd"/>
</dbReference>
<evidence type="ECO:0000313" key="16">
    <source>
        <dbReference type="WormBase" id="SRAE_1000084600"/>
    </source>
</evidence>
<dbReference type="STRING" id="34506.A0A090KYR3"/>
<dbReference type="Pfam" id="PF00270">
    <property type="entry name" value="DEAD"/>
    <property type="match status" value="1"/>
</dbReference>
<dbReference type="PROSITE" id="PS51192">
    <property type="entry name" value="HELICASE_ATP_BIND_1"/>
    <property type="match status" value="1"/>
</dbReference>
<evidence type="ECO:0000256" key="4">
    <source>
        <dbReference type="ARBA" id="ARBA00023125"/>
    </source>
</evidence>
<organism evidence="13">
    <name type="scientific">Strongyloides ratti</name>
    <name type="common">Parasitic roundworm</name>
    <dbReference type="NCBI Taxonomy" id="34506"/>
    <lineage>
        <taxon>Eukaryota</taxon>
        <taxon>Metazoa</taxon>
        <taxon>Ecdysozoa</taxon>
        <taxon>Nematoda</taxon>
        <taxon>Chromadorea</taxon>
        <taxon>Rhabditida</taxon>
        <taxon>Tylenchina</taxon>
        <taxon>Panagrolaimomorpha</taxon>
        <taxon>Strongyloidoidea</taxon>
        <taxon>Strongyloididae</taxon>
        <taxon>Strongyloides</taxon>
    </lineage>
</organism>
<dbReference type="SUPFAM" id="SSF52540">
    <property type="entry name" value="P-loop containing nucleoside triphosphate hydrolases"/>
    <property type="match status" value="2"/>
</dbReference>
<evidence type="ECO:0000256" key="5">
    <source>
        <dbReference type="ARBA" id="ARBA00023235"/>
    </source>
</evidence>
<dbReference type="EC" id="5.6.2.4" evidence="8"/>
<dbReference type="GO" id="GO:0009378">
    <property type="term" value="F:four-way junction helicase activity"/>
    <property type="evidence" value="ECO:0007669"/>
    <property type="project" value="TreeGrafter"/>
</dbReference>
<dbReference type="Gene3D" id="1.10.10.10">
    <property type="entry name" value="Winged helix-like DNA-binding domain superfamily/Winged helix DNA-binding domain"/>
    <property type="match status" value="1"/>
</dbReference>
<dbReference type="Pfam" id="PF16124">
    <property type="entry name" value="RecQ_Zn_bind"/>
    <property type="match status" value="1"/>
</dbReference>
<gene>
    <name evidence="13 15 16" type="ORF">SRAE_1000084600</name>
</gene>
<sequence length="735" mass="84905">MSTLKEIFDSTKPKSTVKYEKFNFVNVPSGYRMPEMHRLFEKKTTSSSKDTKKNMEDNYSSQIDKTSHGKNDTQNIFINGQKDVFSQVSNIQNFEDDNYDDFYDDNWVNETNKANEQNICNTNLNIANSNKFKRNYCINGSIDNNNDISNNNTMNDDTINHMNGDFSYNIFEQYEDDLYNQENVFLKSSAGEFNDTKDLLLYDKIKEIYETLNKVFGHNSFIHEQKEAIVATLLGHDVFLLMPNGSGKSLCYQLTSIIDCGITVVVAPTKTFIENEISKLTQLNIQVYDLISHFTKTKFRNIYNEITSKNSNIKLLYVTPEIINGSEEFQKLLSYMHREGILSRFVIKEAHYITELSSTFRPNFSGLSYLRRNFKNPVIPIMALSSGATPKAIMRTKILLSMQCPKTFISTFDRPNLIDCEKVHEILKKYDISSVVYHSKMTAMERAKAKHEWMSNEVQVICRPMFSDRSMIKSDVRFIVHFCMPNSIENYYEESGHAGRDGLPSYCAILYKYSDSLKHKRVIENSSSNIFSSFLMSKYRSEIQHAKVNQILAYCETISECRRKMLVEYFGEMYDYNNCLKNSKTTCNNCELANNPVPLYKLFDLTIEAVRILNTALVVPLTVKQMAECYRGRLNKNSSLFMDLQSTDIFGRGASLSETDATRFIIKLITNGYLRENLKTIEGENYSNVAGYLSVTSRGEKFLASVVKPRIFFYISIETRKRRYSRNLTLTSHND</sequence>
<dbReference type="GeneID" id="36374941"/>
<dbReference type="InterPro" id="IPR018982">
    <property type="entry name" value="RQC_domain"/>
</dbReference>
<dbReference type="Proteomes" id="UP000035682">
    <property type="component" value="Unplaced"/>
</dbReference>
<reference evidence="15" key="2">
    <citation type="submission" date="2020-12" db="UniProtKB">
        <authorList>
            <consortium name="WormBaseParasite"/>
        </authorList>
    </citation>
    <scope>IDENTIFICATION</scope>
</reference>
<evidence type="ECO:0000313" key="13">
    <source>
        <dbReference type="EMBL" id="CEF62576.1"/>
    </source>
</evidence>
<dbReference type="WormBase" id="SRAE_1000084600">
    <property type="protein sequence ID" value="SRP04752"/>
    <property type="gene ID" value="WBGene00257446"/>
</dbReference>
<keyword evidence="2" id="KW-0547">Nucleotide-binding</keyword>
<dbReference type="InterPro" id="IPR001650">
    <property type="entry name" value="Helicase_C-like"/>
</dbReference>
<dbReference type="InterPro" id="IPR036388">
    <property type="entry name" value="WH-like_DNA-bd_sf"/>
</dbReference>
<evidence type="ECO:0000256" key="2">
    <source>
        <dbReference type="ARBA" id="ARBA00022741"/>
    </source>
</evidence>
<evidence type="ECO:0000259" key="11">
    <source>
        <dbReference type="PROSITE" id="PS51192"/>
    </source>
</evidence>
<dbReference type="OrthoDB" id="10261556at2759"/>
<dbReference type="PROSITE" id="PS51194">
    <property type="entry name" value="HELICASE_CTER"/>
    <property type="match status" value="1"/>
</dbReference>
<evidence type="ECO:0000256" key="1">
    <source>
        <dbReference type="ARBA" id="ARBA00005446"/>
    </source>
</evidence>
<dbReference type="GO" id="GO:0043138">
    <property type="term" value="F:3'-5' DNA helicase activity"/>
    <property type="evidence" value="ECO:0007669"/>
    <property type="project" value="UniProtKB-EC"/>
</dbReference>
<dbReference type="Gene3D" id="3.40.50.300">
    <property type="entry name" value="P-loop containing nucleotide triphosphate hydrolases"/>
    <property type="match status" value="2"/>
</dbReference>
<dbReference type="GO" id="GO:0000724">
    <property type="term" value="P:double-strand break repair via homologous recombination"/>
    <property type="evidence" value="ECO:0007669"/>
    <property type="project" value="TreeGrafter"/>
</dbReference>
<protein>
    <recommendedName>
        <fullName evidence="8">DNA 3'-5' helicase</fullName>
        <ecNumber evidence="8">5.6.2.4</ecNumber>
    </recommendedName>
    <alternativeName>
        <fullName evidence="9">DNA 3'-5' helicase BLM</fullName>
    </alternativeName>
</protein>
<dbReference type="SMART" id="SM00956">
    <property type="entry name" value="RQC"/>
    <property type="match status" value="1"/>
</dbReference>
<comment type="similarity">
    <text evidence="1">Belongs to the helicase family. RecQ subfamily.</text>
</comment>
<feature type="domain" description="Helicase C-terminal" evidence="12">
    <location>
        <begin position="394"/>
        <end position="542"/>
    </location>
</feature>
<dbReference type="GO" id="GO:0005737">
    <property type="term" value="C:cytoplasm"/>
    <property type="evidence" value="ECO:0007669"/>
    <property type="project" value="TreeGrafter"/>
</dbReference>
<evidence type="ECO:0000313" key="14">
    <source>
        <dbReference type="Proteomes" id="UP000035682"/>
    </source>
</evidence>
<dbReference type="SMART" id="SM00487">
    <property type="entry name" value="DEXDc"/>
    <property type="match status" value="1"/>
</dbReference>
<dbReference type="CTD" id="36374941"/>
<dbReference type="GO" id="GO:0006260">
    <property type="term" value="P:DNA replication"/>
    <property type="evidence" value="ECO:0007669"/>
    <property type="project" value="InterPro"/>
</dbReference>
<dbReference type="PANTHER" id="PTHR13710">
    <property type="entry name" value="DNA HELICASE RECQ FAMILY MEMBER"/>
    <property type="match status" value="1"/>
</dbReference>
<dbReference type="WBParaSite" id="SRAE_1000084600.1">
    <property type="protein sequence ID" value="SRAE_1000084600.1"/>
    <property type="gene ID" value="WBGene00257446"/>
</dbReference>
<dbReference type="RefSeq" id="XP_024501778.1">
    <property type="nucleotide sequence ID" value="XM_024647729.1"/>
</dbReference>
<dbReference type="InterPro" id="IPR011545">
    <property type="entry name" value="DEAD/DEAH_box_helicase_dom"/>
</dbReference>
<dbReference type="eggNOG" id="KOG0351">
    <property type="taxonomic scope" value="Eukaryota"/>
</dbReference>
<keyword evidence="6" id="KW-0539">Nucleus</keyword>
<accession>A0A090KYR3</accession>
<dbReference type="Pfam" id="PF00271">
    <property type="entry name" value="Helicase_C"/>
    <property type="match status" value="1"/>
</dbReference>
<dbReference type="GO" id="GO:0005694">
    <property type="term" value="C:chromosome"/>
    <property type="evidence" value="ECO:0007669"/>
    <property type="project" value="TreeGrafter"/>
</dbReference>
<evidence type="ECO:0000256" key="8">
    <source>
        <dbReference type="ARBA" id="ARBA00034808"/>
    </source>
</evidence>
<evidence type="ECO:0000256" key="9">
    <source>
        <dbReference type="ARBA" id="ARBA00044542"/>
    </source>
</evidence>
<evidence type="ECO:0000256" key="3">
    <source>
        <dbReference type="ARBA" id="ARBA00022840"/>
    </source>
</evidence>
<keyword evidence="4" id="KW-0238">DNA-binding</keyword>
<keyword evidence="5" id="KW-0413">Isomerase</keyword>
<reference evidence="13 14" key="1">
    <citation type="submission" date="2014-09" db="EMBL/GenBank/DDBJ databases">
        <authorList>
            <person name="Martin A.A."/>
        </authorList>
    </citation>
    <scope>NUCLEOTIDE SEQUENCE</scope>
    <source>
        <strain evidence="14">ED321</strain>
        <strain evidence="13">ED321 Heterogonic</strain>
    </source>
</reference>
<comment type="catalytic activity">
    <reaction evidence="7">
        <text>Couples ATP hydrolysis with the unwinding of duplex DNA by translocating in the 3'-5' direction.</text>
        <dbReference type="EC" id="5.6.2.4"/>
    </reaction>
</comment>
<keyword evidence="3" id="KW-0067">ATP-binding</keyword>
<dbReference type="SUPFAM" id="SSF46785">
    <property type="entry name" value="Winged helix' DNA-binding domain"/>
    <property type="match status" value="1"/>
</dbReference>
<dbReference type="InterPro" id="IPR032284">
    <property type="entry name" value="RecQ_Zn-bd"/>
</dbReference>
<dbReference type="EMBL" id="LN609528">
    <property type="protein sequence ID" value="CEF62576.1"/>
    <property type="molecule type" value="Genomic_DNA"/>
</dbReference>